<keyword evidence="3" id="KW-0805">Transcription regulation</keyword>
<feature type="domain" description="Response regulatory" evidence="8">
    <location>
        <begin position="2"/>
        <end position="116"/>
    </location>
</feature>
<dbReference type="InterPro" id="IPR001789">
    <property type="entry name" value="Sig_transdc_resp-reg_receiver"/>
</dbReference>
<dbReference type="PROSITE" id="PS50110">
    <property type="entry name" value="RESPONSE_REGULATORY"/>
    <property type="match status" value="1"/>
</dbReference>
<keyword evidence="2" id="KW-0902">Two-component regulatory system</keyword>
<dbReference type="PANTHER" id="PTHR48111">
    <property type="entry name" value="REGULATOR OF RPOS"/>
    <property type="match status" value="1"/>
</dbReference>
<dbReference type="InterPro" id="IPR001867">
    <property type="entry name" value="OmpR/PhoB-type_DNA-bd"/>
</dbReference>
<feature type="modified residue" description="4-aspartylphosphate" evidence="6">
    <location>
        <position position="51"/>
    </location>
</feature>
<dbReference type="InterPro" id="IPR036388">
    <property type="entry name" value="WH-like_DNA-bd_sf"/>
</dbReference>
<dbReference type="GO" id="GO:0032993">
    <property type="term" value="C:protein-DNA complex"/>
    <property type="evidence" value="ECO:0007669"/>
    <property type="project" value="TreeGrafter"/>
</dbReference>
<dbReference type="FunFam" id="3.40.50.2300:FF:000002">
    <property type="entry name" value="DNA-binding response regulator PhoP"/>
    <property type="match status" value="1"/>
</dbReference>
<dbReference type="Proteomes" id="UP000233332">
    <property type="component" value="Unassembled WGS sequence"/>
</dbReference>
<dbReference type="GO" id="GO:0005829">
    <property type="term" value="C:cytosol"/>
    <property type="evidence" value="ECO:0007669"/>
    <property type="project" value="TreeGrafter"/>
</dbReference>
<keyword evidence="4 7" id="KW-0238">DNA-binding</keyword>
<dbReference type="RefSeq" id="WP_101300482.1">
    <property type="nucleotide sequence ID" value="NZ_NXGX01000002.1"/>
</dbReference>
<dbReference type="CDD" id="cd00383">
    <property type="entry name" value="trans_reg_C"/>
    <property type="match status" value="1"/>
</dbReference>
<dbReference type="GO" id="GO:0000976">
    <property type="term" value="F:transcription cis-regulatory region binding"/>
    <property type="evidence" value="ECO:0007669"/>
    <property type="project" value="TreeGrafter"/>
</dbReference>
<dbReference type="EMBL" id="NXGX01000002">
    <property type="protein sequence ID" value="PKR59452.1"/>
    <property type="molecule type" value="Genomic_DNA"/>
</dbReference>
<evidence type="ECO:0000256" key="3">
    <source>
        <dbReference type="ARBA" id="ARBA00023015"/>
    </source>
</evidence>
<dbReference type="Pfam" id="PF00072">
    <property type="entry name" value="Response_reg"/>
    <property type="match status" value="1"/>
</dbReference>
<protein>
    <submittedName>
        <fullName evidence="10">DNA-binding response regulator</fullName>
    </submittedName>
</protein>
<comment type="caution">
    <text evidence="10">The sequence shown here is derived from an EMBL/GenBank/DDBJ whole genome shotgun (WGS) entry which is preliminary data.</text>
</comment>
<dbReference type="CDD" id="cd17624">
    <property type="entry name" value="REC_OmpR_PmrA-like"/>
    <property type="match status" value="1"/>
</dbReference>
<sequence length="221" mass="24750">MRVLVVEDHAALADGIARSLRQSGYAVDVIADGEEADDILRTQEYGLVVLDLNLPKLDGLEILRRLRHRGAESAVLILTARGDIEDRVKGLDLGADDYLAKPFELVELEARVRALMRRNAGTHNTQIRCGQLVFDTVARRVMIHGDDIEIPRRELNILEILLLRLGHVLSKEQIADQLAGFEDDISANAVELYISRLRKRVEAAEVKIQTVRGLGYLLKKT</sequence>
<organism evidence="10 11">
    <name type="scientific">Thalassospira lohafexi</name>
    <dbReference type="NCBI Taxonomy" id="744227"/>
    <lineage>
        <taxon>Bacteria</taxon>
        <taxon>Pseudomonadati</taxon>
        <taxon>Pseudomonadota</taxon>
        <taxon>Alphaproteobacteria</taxon>
        <taxon>Rhodospirillales</taxon>
        <taxon>Thalassospiraceae</taxon>
        <taxon>Thalassospira</taxon>
    </lineage>
</organism>
<dbReference type="Gene3D" id="6.10.250.690">
    <property type="match status" value="1"/>
</dbReference>
<evidence type="ECO:0000313" key="10">
    <source>
        <dbReference type="EMBL" id="PKR59452.1"/>
    </source>
</evidence>
<keyword evidence="11" id="KW-1185">Reference proteome</keyword>
<dbReference type="Gene3D" id="1.10.10.10">
    <property type="entry name" value="Winged helix-like DNA-binding domain superfamily/Winged helix DNA-binding domain"/>
    <property type="match status" value="1"/>
</dbReference>
<evidence type="ECO:0000256" key="5">
    <source>
        <dbReference type="ARBA" id="ARBA00023163"/>
    </source>
</evidence>
<evidence type="ECO:0000256" key="1">
    <source>
        <dbReference type="ARBA" id="ARBA00022553"/>
    </source>
</evidence>
<dbReference type="GO" id="GO:0000156">
    <property type="term" value="F:phosphorelay response regulator activity"/>
    <property type="evidence" value="ECO:0007669"/>
    <property type="project" value="TreeGrafter"/>
</dbReference>
<name>A0A2N3L9K0_9PROT</name>
<keyword evidence="5" id="KW-0804">Transcription</keyword>
<feature type="DNA-binding region" description="OmpR/PhoB-type" evidence="7">
    <location>
        <begin position="124"/>
        <end position="220"/>
    </location>
</feature>
<evidence type="ECO:0000256" key="6">
    <source>
        <dbReference type="PROSITE-ProRule" id="PRU00169"/>
    </source>
</evidence>
<dbReference type="AlphaFoldDB" id="A0A2N3L9K0"/>
<evidence type="ECO:0000313" key="11">
    <source>
        <dbReference type="Proteomes" id="UP000233332"/>
    </source>
</evidence>
<dbReference type="SMART" id="SM00862">
    <property type="entry name" value="Trans_reg_C"/>
    <property type="match status" value="1"/>
</dbReference>
<dbReference type="SMART" id="SM00448">
    <property type="entry name" value="REC"/>
    <property type="match status" value="1"/>
</dbReference>
<evidence type="ECO:0000259" key="9">
    <source>
        <dbReference type="PROSITE" id="PS51755"/>
    </source>
</evidence>
<accession>A0A2N3L9K0</accession>
<proteinExistence type="predicted"/>
<gene>
    <name evidence="10" type="ORF">COO92_05305</name>
</gene>
<dbReference type="InterPro" id="IPR011006">
    <property type="entry name" value="CheY-like_superfamily"/>
</dbReference>
<evidence type="ECO:0000256" key="2">
    <source>
        <dbReference type="ARBA" id="ARBA00023012"/>
    </source>
</evidence>
<dbReference type="PROSITE" id="PS51755">
    <property type="entry name" value="OMPR_PHOB"/>
    <property type="match status" value="1"/>
</dbReference>
<dbReference type="GO" id="GO:0006355">
    <property type="term" value="P:regulation of DNA-templated transcription"/>
    <property type="evidence" value="ECO:0007669"/>
    <property type="project" value="InterPro"/>
</dbReference>
<dbReference type="Pfam" id="PF00486">
    <property type="entry name" value="Trans_reg_C"/>
    <property type="match status" value="1"/>
</dbReference>
<keyword evidence="1 6" id="KW-0597">Phosphoprotein</keyword>
<reference evidence="10 11" key="1">
    <citation type="submission" date="2017-09" db="EMBL/GenBank/DDBJ databases">
        <title>Biodiversity and function of Thalassospira species in the particle-attached aromatic-hydrocarbon-degrading consortia from the surface seawater of the China South Sea.</title>
        <authorList>
            <person name="Dong C."/>
            <person name="Lai Q."/>
            <person name="Shao Z."/>
        </authorList>
    </citation>
    <scope>NUCLEOTIDE SEQUENCE [LARGE SCALE GENOMIC DNA]</scope>
    <source>
        <strain evidence="10 11">139Z-12</strain>
    </source>
</reference>
<evidence type="ECO:0000256" key="7">
    <source>
        <dbReference type="PROSITE-ProRule" id="PRU01091"/>
    </source>
</evidence>
<evidence type="ECO:0000259" key="8">
    <source>
        <dbReference type="PROSITE" id="PS50110"/>
    </source>
</evidence>
<evidence type="ECO:0000256" key="4">
    <source>
        <dbReference type="ARBA" id="ARBA00023125"/>
    </source>
</evidence>
<dbReference type="Gene3D" id="3.40.50.2300">
    <property type="match status" value="1"/>
</dbReference>
<dbReference type="InterPro" id="IPR039420">
    <property type="entry name" value="WalR-like"/>
</dbReference>
<feature type="domain" description="OmpR/PhoB-type" evidence="9">
    <location>
        <begin position="124"/>
        <end position="220"/>
    </location>
</feature>
<dbReference type="SUPFAM" id="SSF52172">
    <property type="entry name" value="CheY-like"/>
    <property type="match status" value="1"/>
</dbReference>
<dbReference type="PANTHER" id="PTHR48111:SF67">
    <property type="entry name" value="TRANSCRIPTIONAL REGULATORY PROTEIN TCTD"/>
    <property type="match status" value="1"/>
</dbReference>